<keyword evidence="5" id="KW-0812">Transmembrane</keyword>
<dbReference type="Pfam" id="PF17802">
    <property type="entry name" value="SpaA"/>
    <property type="match status" value="1"/>
</dbReference>
<dbReference type="PROSITE" id="PS00018">
    <property type="entry name" value="EF_HAND_1"/>
    <property type="match status" value="1"/>
</dbReference>
<keyword evidence="2" id="KW-0964">Secreted</keyword>
<accession>A0A1L8STD6</accession>
<evidence type="ECO:0000256" key="2">
    <source>
        <dbReference type="ARBA" id="ARBA00022525"/>
    </source>
</evidence>
<dbReference type="InterPro" id="IPR013783">
    <property type="entry name" value="Ig-like_fold"/>
</dbReference>
<protein>
    <recommendedName>
        <fullName evidence="11">Fimbrial isopeptide formation D2 domain-containing protein</fullName>
    </recommendedName>
</protein>
<reference evidence="9 10" key="1">
    <citation type="submission" date="2014-12" db="EMBL/GenBank/DDBJ databases">
        <title>Draft genome sequences of 29 type strains of Enterococci.</title>
        <authorList>
            <person name="Zhong Z."/>
            <person name="Sun Z."/>
            <person name="Liu W."/>
            <person name="Zhang W."/>
            <person name="Zhang H."/>
        </authorList>
    </citation>
    <scope>NUCLEOTIDE SEQUENCE [LARGE SCALE GENOMIC DNA]</scope>
    <source>
        <strain evidence="9 10">DSM 22802</strain>
    </source>
</reference>
<sequence length="668" mass="73882">MNKKFSFILLVLFLGLITSVAGGYPVSAETEGIPVSDINVHEKGSVTVHAVQNPSNSTVIPDISGNGTQQKLNDTEYANVGSGIKFSLMKISRSDAYKLGWSPSNKMKGQNLDIAKVDAYVNNVRDKVEETTDGNGEVTFDQTNFAPLGKLDTANPEANLFLIVQIGDLPAGVTSRPAPIIVNVPSQNPDYVKGNQNYYLYDVHLYPKFEQDTTEVYFKKVDEKGQALPGVEFVLRRNEPTGRGTDYLSESPAGNGPWVTNGELNFVSKSQENSPISKPYVFITGNDGMIRIQGLTQGHYRVEEKQNQSSENKNTFLPNKKVIDFTIDDNDLKNNVKKDILNGGTFINYDKPKIAKTIQKNSSHRDEIVKFTLEPTIPGDIQNYGKYIVKDTLDSRLNFVSTSKVITIKGTDIKLAEGTDFILTEGNALVWKFTDKGLANLAKAYKQGARKLVIPFNAHLNGTSKADEVVPNQGHLEYKNDYDQDGDVTTNEVYDVYGGVKFEKSDRHDSSVKLGGAKFIVSNRVDGVTKYLDVDDQGGWTWVDAKDRERAKVFVTDAQGRFDIIGLDFSKKIRIENNKDTLIPIEDGQTVNNYALEEVEAPKGYAKLAAPLEFKVTPGFETNKILIIENAKEAEIPLTGSVTSNLLIIVGIILLSTGFIIYKRSKKI</sequence>
<dbReference type="Gene3D" id="2.60.40.10">
    <property type="entry name" value="Immunoglobulins"/>
    <property type="match status" value="3"/>
</dbReference>
<keyword evidence="5" id="KW-0472">Membrane</keyword>
<dbReference type="AlphaFoldDB" id="A0A1L8STD6"/>
<evidence type="ECO:0008006" key="11">
    <source>
        <dbReference type="Google" id="ProtNLM"/>
    </source>
</evidence>
<keyword evidence="1" id="KW-0134">Cell wall</keyword>
<dbReference type="NCBIfam" id="TIGR04226">
    <property type="entry name" value="RrgB_K2N_iso_D2"/>
    <property type="match status" value="1"/>
</dbReference>
<evidence type="ECO:0000256" key="6">
    <source>
        <dbReference type="SAM" id="SignalP"/>
    </source>
</evidence>
<evidence type="ECO:0000259" key="8">
    <source>
        <dbReference type="Pfam" id="PF17802"/>
    </source>
</evidence>
<dbReference type="Pfam" id="PF00746">
    <property type="entry name" value="Gram_pos_anchor"/>
    <property type="match status" value="1"/>
</dbReference>
<feature type="signal peptide" evidence="6">
    <location>
        <begin position="1"/>
        <end position="23"/>
    </location>
</feature>
<evidence type="ECO:0000313" key="10">
    <source>
        <dbReference type="Proteomes" id="UP000183700"/>
    </source>
</evidence>
<dbReference type="Proteomes" id="UP000183700">
    <property type="component" value="Unassembled WGS sequence"/>
</dbReference>
<evidence type="ECO:0000313" key="9">
    <source>
        <dbReference type="EMBL" id="OJG35255.1"/>
    </source>
</evidence>
<dbReference type="InterPro" id="IPR018247">
    <property type="entry name" value="EF_Hand_1_Ca_BS"/>
</dbReference>
<evidence type="ECO:0000256" key="1">
    <source>
        <dbReference type="ARBA" id="ARBA00022512"/>
    </source>
</evidence>
<evidence type="ECO:0000256" key="4">
    <source>
        <dbReference type="ARBA" id="ARBA00023088"/>
    </source>
</evidence>
<organism evidence="9 10">
    <name type="scientific">Enterococcus devriesei</name>
    <dbReference type="NCBI Taxonomy" id="319970"/>
    <lineage>
        <taxon>Bacteria</taxon>
        <taxon>Bacillati</taxon>
        <taxon>Bacillota</taxon>
        <taxon>Bacilli</taxon>
        <taxon>Lactobacillales</taxon>
        <taxon>Enterococcaceae</taxon>
        <taxon>Enterococcus</taxon>
    </lineage>
</organism>
<evidence type="ECO:0000256" key="5">
    <source>
        <dbReference type="SAM" id="Phobius"/>
    </source>
</evidence>
<keyword evidence="10" id="KW-1185">Reference proteome</keyword>
<proteinExistence type="predicted"/>
<feature type="domain" description="SpaA-like prealbumin fold" evidence="8">
    <location>
        <begin position="216"/>
        <end position="336"/>
    </location>
</feature>
<feature type="domain" description="Gram-positive cocci surface proteins LPxTG" evidence="7">
    <location>
        <begin position="629"/>
        <end position="667"/>
    </location>
</feature>
<evidence type="ECO:0000256" key="3">
    <source>
        <dbReference type="ARBA" id="ARBA00022729"/>
    </source>
</evidence>
<dbReference type="NCBIfam" id="TIGR01167">
    <property type="entry name" value="LPXTG_anchor"/>
    <property type="match status" value="1"/>
</dbReference>
<name>A0A1L8STD6_9ENTE</name>
<dbReference type="NCBIfam" id="NF033902">
    <property type="entry name" value="iso_D2_wall_anc"/>
    <property type="match status" value="1"/>
</dbReference>
<feature type="chain" id="PRO_5039142023" description="Fimbrial isopeptide formation D2 domain-containing protein" evidence="6">
    <location>
        <begin position="24"/>
        <end position="668"/>
    </location>
</feature>
<dbReference type="Gene3D" id="2.60.40.740">
    <property type="match status" value="1"/>
</dbReference>
<gene>
    <name evidence="9" type="ORF">RV00_GL002809</name>
</gene>
<dbReference type="STRING" id="319970.RV00_GL002809"/>
<dbReference type="EMBL" id="JXKM01000007">
    <property type="protein sequence ID" value="OJG35255.1"/>
    <property type="molecule type" value="Genomic_DNA"/>
</dbReference>
<keyword evidence="4" id="KW-0572">Peptidoglycan-anchor</keyword>
<comment type="caution">
    <text evidence="9">The sequence shown here is derived from an EMBL/GenBank/DDBJ whole genome shotgun (WGS) entry which is preliminary data.</text>
</comment>
<feature type="transmembrane region" description="Helical" evidence="5">
    <location>
        <begin position="642"/>
        <end position="662"/>
    </location>
</feature>
<keyword evidence="5" id="KW-1133">Transmembrane helix</keyword>
<keyword evidence="3 6" id="KW-0732">Signal</keyword>
<evidence type="ECO:0000259" key="7">
    <source>
        <dbReference type="Pfam" id="PF00746"/>
    </source>
</evidence>
<dbReference type="InterPro" id="IPR048052">
    <property type="entry name" value="FM1-like"/>
</dbReference>
<dbReference type="InterPro" id="IPR019931">
    <property type="entry name" value="LPXTG_anchor"/>
</dbReference>
<dbReference type="InterPro" id="IPR041033">
    <property type="entry name" value="SpaA_PFL_dom_1"/>
</dbReference>
<dbReference type="InterPro" id="IPR026466">
    <property type="entry name" value="Fim_isopep_form_D2_dom"/>
</dbReference>